<evidence type="ECO:0008006" key="3">
    <source>
        <dbReference type="Google" id="ProtNLM"/>
    </source>
</evidence>
<keyword evidence="2" id="KW-1185">Reference proteome</keyword>
<dbReference type="InterPro" id="IPR010310">
    <property type="entry name" value="T7SS_ESAT-6-like"/>
</dbReference>
<dbReference type="Proteomes" id="UP001206895">
    <property type="component" value="Unassembled WGS sequence"/>
</dbReference>
<dbReference type="SUPFAM" id="SSF140453">
    <property type="entry name" value="EsxAB dimer-like"/>
    <property type="match status" value="1"/>
</dbReference>
<name>A0ABT1H8L6_9NOCA</name>
<accession>A0ABT1H8L6</accession>
<gene>
    <name evidence="1" type="ORF">LX13_000406</name>
</gene>
<dbReference type="Gene3D" id="1.10.287.1060">
    <property type="entry name" value="ESAT-6-like"/>
    <property type="match status" value="1"/>
</dbReference>
<dbReference type="EMBL" id="JAMTCJ010000001">
    <property type="protein sequence ID" value="MCP2174599.1"/>
    <property type="molecule type" value="Genomic_DNA"/>
</dbReference>
<dbReference type="Pfam" id="PF06013">
    <property type="entry name" value="WXG100"/>
    <property type="match status" value="1"/>
</dbReference>
<organism evidence="1 2">
    <name type="scientific">Williamsia maris</name>
    <dbReference type="NCBI Taxonomy" id="72806"/>
    <lineage>
        <taxon>Bacteria</taxon>
        <taxon>Bacillati</taxon>
        <taxon>Actinomycetota</taxon>
        <taxon>Actinomycetes</taxon>
        <taxon>Mycobacteriales</taxon>
        <taxon>Nocardiaceae</taxon>
        <taxon>Williamsia</taxon>
    </lineage>
</organism>
<reference evidence="1 2" key="1">
    <citation type="submission" date="2022-06" db="EMBL/GenBank/DDBJ databases">
        <title>Genomic Encyclopedia of Archaeal and Bacterial Type Strains, Phase II (KMG-II): from individual species to whole genera.</title>
        <authorList>
            <person name="Goeker M."/>
        </authorList>
    </citation>
    <scope>NUCLEOTIDE SEQUENCE [LARGE SCALE GENOMIC DNA]</scope>
    <source>
        <strain evidence="1 2">DSM 44693</strain>
    </source>
</reference>
<dbReference type="InterPro" id="IPR036689">
    <property type="entry name" value="ESAT-6-like_sf"/>
</dbReference>
<evidence type="ECO:0000313" key="2">
    <source>
        <dbReference type="Proteomes" id="UP001206895"/>
    </source>
</evidence>
<evidence type="ECO:0000313" key="1">
    <source>
        <dbReference type="EMBL" id="MCP2174599.1"/>
    </source>
</evidence>
<protein>
    <recommendedName>
        <fullName evidence="3">WXG100 family type VII secretion target</fullName>
    </recommendedName>
</protein>
<sequence>MAFTGLDSDQVRQLAAQLNNKAGEIENILTQLTSQLNGVNWIGGDAERFKGEWSGTHTAQLKQVISALHQASQTATQNAQEQETASR</sequence>
<dbReference type="RefSeq" id="WP_253659644.1">
    <property type="nucleotide sequence ID" value="NZ_BAAAJQ010000001.1"/>
</dbReference>
<proteinExistence type="predicted"/>
<comment type="caution">
    <text evidence="1">The sequence shown here is derived from an EMBL/GenBank/DDBJ whole genome shotgun (WGS) entry which is preliminary data.</text>
</comment>